<comment type="caution">
    <text evidence="1">The sequence shown here is derived from an EMBL/GenBank/DDBJ whole genome shotgun (WGS) entry which is preliminary data.</text>
</comment>
<protein>
    <submittedName>
        <fullName evidence="1">Uncharacterized protein</fullName>
    </submittedName>
</protein>
<proteinExistence type="predicted"/>
<gene>
    <name evidence="1" type="ORF">DSM107014_16210</name>
</gene>
<sequence>MLAHYHRPICLSFISTDLPILSTIEAGATLYERDLEKFHVLLNQPEFPQSVAEMETTDEETQRVILTKRLLWLEISPYRAIMTMQGNGGLSYRHFWEQGIYGVSRYWLNNYNTQNSSSLRLRNFTRSLQLKGRPLPESLRVEYELWSDKVHLGHYILHLEIHH</sequence>
<name>A0A941GTS3_9CHRO</name>
<dbReference type="Proteomes" id="UP000767446">
    <property type="component" value="Unassembled WGS sequence"/>
</dbReference>
<dbReference type="AlphaFoldDB" id="A0A941GTS3"/>
<evidence type="ECO:0000313" key="2">
    <source>
        <dbReference type="Proteomes" id="UP000767446"/>
    </source>
</evidence>
<accession>A0A941GTS3</accession>
<evidence type="ECO:0000313" key="1">
    <source>
        <dbReference type="EMBL" id="MBR8829415.1"/>
    </source>
</evidence>
<organism evidence="1 2">
    <name type="scientific">Gomphosphaeria aponina SAG 52.96 = DSM 107014</name>
    <dbReference type="NCBI Taxonomy" id="1521640"/>
    <lineage>
        <taxon>Bacteria</taxon>
        <taxon>Bacillati</taxon>
        <taxon>Cyanobacteriota</taxon>
        <taxon>Cyanophyceae</taxon>
        <taxon>Oscillatoriophycideae</taxon>
        <taxon>Chroococcales</taxon>
        <taxon>Gomphosphaeriaceae</taxon>
        <taxon>Gomphosphaeria</taxon>
    </lineage>
</organism>
<dbReference type="EMBL" id="JADQBC010000133">
    <property type="protein sequence ID" value="MBR8829415.1"/>
    <property type="molecule type" value="Genomic_DNA"/>
</dbReference>
<reference evidence="1" key="1">
    <citation type="submission" date="2021-02" db="EMBL/GenBank/DDBJ databases">
        <title>Metagenome analyses of Stigonema ocellatum DSM 106950, Chlorogloea purpurea SAG 13.99 and Gomphosphaeria aponina DSM 107014.</title>
        <authorList>
            <person name="Marter P."/>
            <person name="Huang S."/>
        </authorList>
    </citation>
    <scope>NUCLEOTIDE SEQUENCE</scope>
    <source>
        <strain evidence="1">JP213</strain>
    </source>
</reference>